<dbReference type="InterPro" id="IPR003959">
    <property type="entry name" value="ATPase_AAA_core"/>
</dbReference>
<evidence type="ECO:0000256" key="4">
    <source>
        <dbReference type="ARBA" id="ARBA00022723"/>
    </source>
</evidence>
<evidence type="ECO:0000256" key="10">
    <source>
        <dbReference type="ARBA" id="ARBA00023128"/>
    </source>
</evidence>
<evidence type="ECO:0000256" key="11">
    <source>
        <dbReference type="ARBA" id="ARBA00023163"/>
    </source>
</evidence>
<dbReference type="Pfam" id="PF10497">
    <property type="entry name" value="zf-4CXXC_R1"/>
    <property type="match status" value="1"/>
</dbReference>
<comment type="subcellular location">
    <subcellularLocation>
        <location evidence="2">Mitochondrion</location>
    </subcellularLocation>
    <subcellularLocation>
        <location evidence="1">Nucleus</location>
    </subcellularLocation>
</comment>
<evidence type="ECO:0000256" key="8">
    <source>
        <dbReference type="ARBA" id="ARBA00022946"/>
    </source>
</evidence>
<dbReference type="NCBIfam" id="TIGR00382">
    <property type="entry name" value="clpX"/>
    <property type="match status" value="1"/>
</dbReference>
<dbReference type="Pfam" id="PF10431">
    <property type="entry name" value="ClpB_D2-small"/>
    <property type="match status" value="1"/>
</dbReference>
<sequence>MGKVGETDNEAGNGTQLCAQRDKRNRQEEVSQESVNPAVEEKAGVNPPIDGGDQGTQSWFGEGGGAEGVFEWFGEEGGVNGGESLKLWGVEDGFGLGIGGSSKGAHGVECKGGRPWFDDGVFGNLGGEEIQMGGSGAVAFGNGGMGLADGLIQDLFGEPNVGLNVVGEGIQGLFEEIACGNGGQIQFSGEGKQSQVGCSENAGTHQESKDEGGQVKGKRGRPKGSKNKMKIVGAEQSIEGLSDGKVKKLGRPKGSKNKQKGLSGEGKKGEGDVCRMEENLCQEKDSKNGKADVAVETTEALQLKPMRGRPKGSKNRKKSLPSEQSIQGMTEVSGHEPIVHAKEEIQEGDNNVQPKKKRGRPKGSKKKVGLSSDQQTVQSNDKQCFPEVSKDGKENNEGLLEVPVLVTAFVREEGMVMPGKAIAGEFEISSVVAEKDKEIPIEGSGANEGENGPKVNHWCEEDMKKEPTVHAKEESHQSMEVTCKHDGGNEGLRWKRGRPKGSKNKRKLYFCEVSERKKYKFCQSHGQIVGGEGNNLEMCKRISNKLLQDSLDVKSTVSTVDVVNAQKKSRRKKQKSSSQSEGSFSSDDSSQKSVRRRGVMCHQCWRSDRSTISCSSCKRKRYCHECLAKWYPEKKREEIEVACPFCQRICNCRKCLKENLAVMDEHEETDTSIKLEKLLYLLHKVLPLLRHIQQEQHEELEVETNIRGVQVTEQDIMVSLLEDDDRVYCNNCNTSIVNFHRSCPNPDCSYDLCITCCREIRNGSQSGGNVAKFSHRQSVGRVNSQATDSNEQIPAVTVECDQKSVLSPECISDMSCNSLDLKAEPDGRIPCPPKGRGGCGSETLSLRRIFEANSVDQLIQSAEELTINFQLPESEFSEGCSLCHISSSAENEATDFEVRQAAHRENSHDNFVYCPNVMHLEDNKIQHFQMHWMRGEPVIIRNVLEKSSGLSWEPMVMWRAFIGGAATKILKEEARRVKAIDCLDWCEVEINILQFFKGYLAGRRYRNGWPEMLKLKDWPASNSFEECLPRHGAEFVAMLPFKDYTHPNSGVLNLATKLPAELKPDLGPKTYIAYGTLRELGRGDSVTKLHCDISDAVNVLTHTTEVKIPPSQSKIIDELQKSYEAGNAHQHRCGQTRKVSRISGKRRRKRPRKLDSKNPEYSNASKIEDVAESRVSMSGVDTCSNSAAFGELQSTNTLGAKHETVEEMMSDPEHNHSIARDTHKISKGGSLNQIEDLGSVTENKSSESTYGGAVWDIFRREDVPKLIEFLSKHHKEFYHTSNLPVDSVVHPIHDQTLYLTERHKKQLKEEFNVEPWTFEQYVGEAVFIPAGCPHQVRNRQSCIKVALDFVSPENVQECIQLTEEFRLLPKSHRAKEDKLEVKKMAIYAAKLAVSEAKILSTKLKSEHRDPSCIYQILQVPMAAAAALRSKPSVETASLTVSQFRHFLSNYMHYGRMASSSHCTYNRTKWDDHYVNTPYHFTSFKPVSLRGELVEKGSQLLDIRRNSRGVSKDFDRELRDKLSYNNNCTVLSSYGDPPEVWQPPGDGVAVRVSGVNLGGGGGGGGGAGGGGGGATSGSGGGFGPGSKDGCWGGSNLGHNFPTPKEICKGLDKFVIGQERAKKVLSVAVYNHYMRIYHESLQKRPAGDSGSSVADILDDDIVELEKSNILLMGPTGSGKTLLAKTLARFVNVPFVIADATTLTQAGYVGEDVESILYKLLVVADYNVAAAQQGIVYIDEVDKITKKAESLNISRDVSGEGVQQALLKMLEGTIVNVPEKGARKHPRGENIQIDTKDILFICGGAFIDIEKTISERRQDSSIGFGAPVRANMRAGGVTTAAVASSLMETVESSDLIAYGLIPEFVGRFPVLVNLLALTEEQLVQVLTEPKNALGKQYKKMFQMNGVKLHITEDALKLIARKAITKNTGARGLRALLENILMDAMYEIPDIRTGDDVIDAVIIDEEAVGIEGRGMGAKMLYGKGALDRYLSQQKSKESETTVEGSEGEPEVETELPSVVASM</sequence>
<evidence type="ECO:0000256" key="16">
    <source>
        <dbReference type="SAM" id="MobiDB-lite"/>
    </source>
</evidence>
<evidence type="ECO:0000256" key="13">
    <source>
        <dbReference type="ARBA" id="ARBA00055633"/>
    </source>
</evidence>
<evidence type="ECO:0000256" key="2">
    <source>
        <dbReference type="ARBA" id="ARBA00004173"/>
    </source>
</evidence>
<dbReference type="GO" id="GO:0051082">
    <property type="term" value="F:unfolded protein binding"/>
    <property type="evidence" value="ECO:0007669"/>
    <property type="project" value="InterPro"/>
</dbReference>
<dbReference type="GO" id="GO:0031490">
    <property type="term" value="F:chromatin DNA binding"/>
    <property type="evidence" value="ECO:0007669"/>
    <property type="project" value="TreeGrafter"/>
</dbReference>
<dbReference type="FunFam" id="3.40.50.300:FF:000560">
    <property type="entry name" value="CLP protease regulatory subunit CLPX3 mitochondrial"/>
    <property type="match status" value="1"/>
</dbReference>
<dbReference type="Gene3D" id="3.40.50.300">
    <property type="entry name" value="P-loop containing nucleotide triphosphate hydrolases"/>
    <property type="match status" value="1"/>
</dbReference>
<dbReference type="InterPro" id="IPR018866">
    <property type="entry name" value="Znf-4CXXC_R1"/>
</dbReference>
<dbReference type="GO" id="GO:0032454">
    <property type="term" value="F:histone H3K9 demethylase activity"/>
    <property type="evidence" value="ECO:0007669"/>
    <property type="project" value="InterPro"/>
</dbReference>
<keyword evidence="4" id="KW-0479">Metal-binding</keyword>
<dbReference type="Gramene" id="OMP00935">
    <property type="protein sequence ID" value="OMP00935"/>
    <property type="gene ID" value="CCACVL1_03230"/>
</dbReference>
<dbReference type="FunFam" id="2.60.120.650:FF:000033">
    <property type="entry name" value="Transcription factor jumonji (JmjC) domain-containing protein"/>
    <property type="match status" value="1"/>
</dbReference>
<keyword evidence="7" id="KW-0067">ATP-binding</keyword>
<dbReference type="GO" id="GO:0006357">
    <property type="term" value="P:regulation of transcription by RNA polymerase II"/>
    <property type="evidence" value="ECO:0007669"/>
    <property type="project" value="TreeGrafter"/>
</dbReference>
<evidence type="ECO:0008006" key="21">
    <source>
        <dbReference type="Google" id="ProtNLM"/>
    </source>
</evidence>
<dbReference type="Pfam" id="PF07724">
    <property type="entry name" value="AAA_2"/>
    <property type="match status" value="1"/>
</dbReference>
<feature type="region of interest" description="Disordered" evidence="16">
    <location>
        <begin position="1988"/>
        <end position="2018"/>
    </location>
</feature>
<feature type="domain" description="RING-type" evidence="17">
    <location>
        <begin position="601"/>
        <end position="647"/>
    </location>
</feature>
<keyword evidence="10" id="KW-0496">Mitochondrion</keyword>
<dbReference type="PANTHER" id="PTHR12549">
    <property type="entry name" value="JMJC DOMAIN-CONTAINING HISTONE DEMETHYLATION PROTEIN"/>
    <property type="match status" value="1"/>
</dbReference>
<dbReference type="InterPro" id="IPR003347">
    <property type="entry name" value="JmjC_dom"/>
</dbReference>
<dbReference type="GO" id="GO:0008270">
    <property type="term" value="F:zinc ion binding"/>
    <property type="evidence" value="ECO:0007669"/>
    <property type="project" value="UniProtKB-KW"/>
</dbReference>
<dbReference type="GO" id="GO:0003712">
    <property type="term" value="F:transcription coregulator activity"/>
    <property type="evidence" value="ECO:0007669"/>
    <property type="project" value="TreeGrafter"/>
</dbReference>
<organism evidence="19 20">
    <name type="scientific">Corchorus capsularis</name>
    <name type="common">Jute</name>
    <dbReference type="NCBI Taxonomy" id="210143"/>
    <lineage>
        <taxon>Eukaryota</taxon>
        <taxon>Viridiplantae</taxon>
        <taxon>Streptophyta</taxon>
        <taxon>Embryophyta</taxon>
        <taxon>Tracheophyta</taxon>
        <taxon>Spermatophyta</taxon>
        <taxon>Magnoliopsida</taxon>
        <taxon>eudicotyledons</taxon>
        <taxon>Gunneridae</taxon>
        <taxon>Pentapetalae</taxon>
        <taxon>rosids</taxon>
        <taxon>malvids</taxon>
        <taxon>Malvales</taxon>
        <taxon>Malvaceae</taxon>
        <taxon>Grewioideae</taxon>
        <taxon>Apeibeae</taxon>
        <taxon>Corchorus</taxon>
    </lineage>
</organism>
<dbReference type="EMBL" id="AWWV01006560">
    <property type="protein sequence ID" value="OMP00935.1"/>
    <property type="molecule type" value="Genomic_DNA"/>
</dbReference>
<evidence type="ECO:0000256" key="9">
    <source>
        <dbReference type="ARBA" id="ARBA00023015"/>
    </source>
</evidence>
<feature type="region of interest" description="Disordered" evidence="16">
    <location>
        <begin position="472"/>
        <end position="502"/>
    </location>
</feature>
<feature type="compositionally biased region" description="Basic residues" evidence="16">
    <location>
        <begin position="306"/>
        <end position="319"/>
    </location>
</feature>
<dbReference type="SMART" id="SM01086">
    <property type="entry name" value="ClpB_D2-small"/>
    <property type="match status" value="1"/>
</dbReference>
<feature type="compositionally biased region" description="Basic residues" evidence="16">
    <location>
        <begin position="247"/>
        <end position="259"/>
    </location>
</feature>
<evidence type="ECO:0000256" key="15">
    <source>
        <dbReference type="PROSITE-ProRule" id="PRU00175"/>
    </source>
</evidence>
<feature type="compositionally biased region" description="Basic and acidic residues" evidence="16">
    <location>
        <begin position="265"/>
        <end position="290"/>
    </location>
</feature>
<dbReference type="GO" id="GO:0000118">
    <property type="term" value="C:histone deacetylase complex"/>
    <property type="evidence" value="ECO:0007669"/>
    <property type="project" value="TreeGrafter"/>
</dbReference>
<name>A0A1R3K1H1_COCAP</name>
<dbReference type="PROSITE" id="PS50089">
    <property type="entry name" value="ZF_RING_2"/>
    <property type="match status" value="1"/>
</dbReference>
<evidence type="ECO:0000256" key="7">
    <source>
        <dbReference type="ARBA" id="ARBA00022840"/>
    </source>
</evidence>
<dbReference type="InterPro" id="IPR001841">
    <property type="entry name" value="Znf_RING"/>
</dbReference>
<feature type="compositionally biased region" description="Low complexity" evidence="16">
    <location>
        <begin position="576"/>
        <end position="591"/>
    </location>
</feature>
<feature type="compositionally biased region" description="Basic and acidic residues" evidence="16">
    <location>
        <begin position="472"/>
        <end position="488"/>
    </location>
</feature>
<comment type="similarity">
    <text evidence="3">Belongs to the JARID1 histone demethylase family.</text>
</comment>
<dbReference type="PANTHER" id="PTHR12549:SF38">
    <property type="entry name" value="JMJC DOMAIN-CONTAINING HISTONE DEMETHYLASE 2, ISOFORM A"/>
    <property type="match status" value="1"/>
</dbReference>
<dbReference type="InterPro" id="IPR003593">
    <property type="entry name" value="AAA+_ATPase"/>
</dbReference>
<dbReference type="Gene3D" id="1.10.8.60">
    <property type="match status" value="1"/>
</dbReference>
<dbReference type="GO" id="GO:0005524">
    <property type="term" value="F:ATP binding"/>
    <property type="evidence" value="ECO:0007669"/>
    <property type="project" value="UniProtKB-KW"/>
</dbReference>
<evidence type="ECO:0000259" key="18">
    <source>
        <dbReference type="PROSITE" id="PS51184"/>
    </source>
</evidence>
<comment type="caution">
    <text evidence="19">The sequence shown here is derived from an EMBL/GenBank/DDBJ whole genome shotgun (WGS) entry which is preliminary data.</text>
</comment>
<feature type="compositionally biased region" description="Polar residues" evidence="16">
    <location>
        <begin position="371"/>
        <end position="382"/>
    </location>
</feature>
<dbReference type="GO" id="GO:0140662">
    <property type="term" value="F:ATP-dependent protein folding chaperone"/>
    <property type="evidence" value="ECO:0007669"/>
    <property type="project" value="InterPro"/>
</dbReference>
<keyword evidence="15" id="KW-0862">Zinc</keyword>
<dbReference type="InterPro" id="IPR045109">
    <property type="entry name" value="LSDs-like"/>
</dbReference>
<comment type="function">
    <text evidence="13">ATP-dependent specificity component of the mitochondrial Clp protease. It directs the protease to specific substrates. Can perform chaperone functions in the absence of ClpP.</text>
</comment>
<feature type="compositionally biased region" description="Polar residues" evidence="16">
    <location>
        <begin position="321"/>
        <end position="330"/>
    </location>
</feature>
<dbReference type="GO" id="GO:0000785">
    <property type="term" value="C:chromatin"/>
    <property type="evidence" value="ECO:0007669"/>
    <property type="project" value="TreeGrafter"/>
</dbReference>
<dbReference type="Pfam" id="PF02373">
    <property type="entry name" value="JmjC"/>
    <property type="match status" value="1"/>
</dbReference>
<gene>
    <name evidence="19" type="ORF">CCACVL1_03230</name>
</gene>
<comment type="similarity">
    <text evidence="14">Belongs to the ClpX chaperone family.</text>
</comment>
<keyword evidence="6" id="KW-0378">Hydrolase</keyword>
<dbReference type="PROSITE" id="PS51184">
    <property type="entry name" value="JMJC"/>
    <property type="match status" value="1"/>
</dbReference>
<keyword evidence="8" id="KW-0809">Transit peptide</keyword>
<dbReference type="NCBIfam" id="NF003745">
    <property type="entry name" value="PRK05342.1"/>
    <property type="match status" value="1"/>
</dbReference>
<feature type="compositionally biased region" description="Basic residues" evidence="16">
    <location>
        <begin position="1129"/>
        <end position="1152"/>
    </location>
</feature>
<evidence type="ECO:0000256" key="5">
    <source>
        <dbReference type="ARBA" id="ARBA00022741"/>
    </source>
</evidence>
<evidence type="ECO:0000256" key="1">
    <source>
        <dbReference type="ARBA" id="ARBA00004123"/>
    </source>
</evidence>
<proteinExistence type="inferred from homology"/>
<dbReference type="InterPro" id="IPR027417">
    <property type="entry name" value="P-loop_NTPase"/>
</dbReference>
<keyword evidence="15" id="KW-0863">Zinc-finger</keyword>
<dbReference type="SMART" id="SM00558">
    <property type="entry name" value="JmjC"/>
    <property type="match status" value="1"/>
</dbReference>
<dbReference type="SUPFAM" id="SSF51197">
    <property type="entry name" value="Clavaminate synthase-like"/>
    <property type="match status" value="1"/>
</dbReference>
<dbReference type="STRING" id="210143.A0A1R3K1H1"/>
<dbReference type="OMA" id="EFSEGCS"/>
<evidence type="ECO:0000313" key="20">
    <source>
        <dbReference type="Proteomes" id="UP000188268"/>
    </source>
</evidence>
<feature type="domain" description="JmjC" evidence="18">
    <location>
        <begin position="1047"/>
        <end position="1366"/>
    </location>
</feature>
<dbReference type="GO" id="GO:0016887">
    <property type="term" value="F:ATP hydrolysis activity"/>
    <property type="evidence" value="ECO:0007669"/>
    <property type="project" value="InterPro"/>
</dbReference>
<dbReference type="SMART" id="SM00384">
    <property type="entry name" value="AT_hook"/>
    <property type="match status" value="4"/>
</dbReference>
<feature type="region of interest" description="Disordered" evidence="16">
    <location>
        <begin position="1126"/>
        <end position="1167"/>
    </location>
</feature>
<keyword evidence="9" id="KW-0805">Transcription regulation</keyword>
<feature type="compositionally biased region" description="Polar residues" evidence="16">
    <location>
        <begin position="190"/>
        <end position="205"/>
    </location>
</feature>
<dbReference type="SUPFAM" id="SSF52540">
    <property type="entry name" value="P-loop containing nucleoside triphosphate hydrolases"/>
    <property type="match status" value="1"/>
</dbReference>
<feature type="region of interest" description="Disordered" evidence="16">
    <location>
        <begin position="564"/>
        <end position="591"/>
    </location>
</feature>
<evidence type="ECO:0000256" key="6">
    <source>
        <dbReference type="ARBA" id="ARBA00022801"/>
    </source>
</evidence>
<evidence type="ECO:0000313" key="19">
    <source>
        <dbReference type="EMBL" id="OMP00935.1"/>
    </source>
</evidence>
<keyword evidence="11" id="KW-0804">Transcription</keyword>
<feature type="compositionally biased region" description="Basic residues" evidence="16">
    <location>
        <begin position="216"/>
        <end position="229"/>
    </location>
</feature>
<evidence type="ECO:0000256" key="12">
    <source>
        <dbReference type="ARBA" id="ARBA00023242"/>
    </source>
</evidence>
<dbReference type="InterPro" id="IPR019489">
    <property type="entry name" value="Clp_ATPase_C"/>
</dbReference>
<dbReference type="Proteomes" id="UP000188268">
    <property type="component" value="Unassembled WGS sequence"/>
</dbReference>
<dbReference type="OrthoDB" id="1667110at2759"/>
<dbReference type="InterPro" id="IPR017956">
    <property type="entry name" value="AT_hook_DNA-bd_motif"/>
</dbReference>
<keyword evidence="12" id="KW-0539">Nucleus</keyword>
<feature type="compositionally biased region" description="Basic and acidic residues" evidence="16">
    <location>
        <begin position="333"/>
        <end position="345"/>
    </location>
</feature>
<dbReference type="FunFam" id="1.10.8.60:FF:000002">
    <property type="entry name" value="ATP-dependent Clp protease ATP-binding subunit ClpX"/>
    <property type="match status" value="1"/>
</dbReference>
<dbReference type="SMART" id="SM00382">
    <property type="entry name" value="AAA"/>
    <property type="match status" value="1"/>
</dbReference>
<feature type="region of interest" description="Disordered" evidence="16">
    <location>
        <begin position="1"/>
        <end position="55"/>
    </location>
</feature>
<feature type="compositionally biased region" description="Basic residues" evidence="16">
    <location>
        <begin position="354"/>
        <end position="368"/>
    </location>
</feature>
<dbReference type="CDD" id="cd19497">
    <property type="entry name" value="RecA-like_ClpX"/>
    <property type="match status" value="1"/>
</dbReference>
<protein>
    <recommendedName>
        <fullName evidence="21">Zinc finger, RING-type</fullName>
    </recommendedName>
</protein>
<keyword evidence="20" id="KW-1185">Reference proteome</keyword>
<feature type="compositionally biased region" description="Basic and acidic residues" evidence="16">
    <location>
        <begin position="20"/>
        <end position="29"/>
    </location>
</feature>
<evidence type="ECO:0000256" key="14">
    <source>
        <dbReference type="ARBA" id="ARBA00061242"/>
    </source>
</evidence>
<accession>A0A1R3K1H1</accession>
<dbReference type="Gene3D" id="2.60.120.650">
    <property type="entry name" value="Cupin"/>
    <property type="match status" value="1"/>
</dbReference>
<reference evidence="19 20" key="1">
    <citation type="submission" date="2013-09" db="EMBL/GenBank/DDBJ databases">
        <title>Corchorus capsularis genome sequencing.</title>
        <authorList>
            <person name="Alam M."/>
            <person name="Haque M.S."/>
            <person name="Islam M.S."/>
            <person name="Emdad E.M."/>
            <person name="Islam M.M."/>
            <person name="Ahmed B."/>
            <person name="Halim A."/>
            <person name="Hossen Q.M.M."/>
            <person name="Hossain M.Z."/>
            <person name="Ahmed R."/>
            <person name="Khan M.M."/>
            <person name="Islam R."/>
            <person name="Rashid M.M."/>
            <person name="Khan S.A."/>
            <person name="Rahman M.S."/>
            <person name="Alam M."/>
        </authorList>
    </citation>
    <scope>NUCLEOTIDE SEQUENCE [LARGE SCALE GENOMIC DNA]</scope>
    <source>
        <strain evidence="20">cv. CVL-1</strain>
        <tissue evidence="19">Whole seedling</tissue>
    </source>
</reference>
<evidence type="ECO:0000256" key="3">
    <source>
        <dbReference type="ARBA" id="ARBA00006801"/>
    </source>
</evidence>
<evidence type="ECO:0000259" key="17">
    <source>
        <dbReference type="PROSITE" id="PS50089"/>
    </source>
</evidence>
<dbReference type="GO" id="GO:0005739">
    <property type="term" value="C:mitochondrion"/>
    <property type="evidence" value="ECO:0007669"/>
    <property type="project" value="UniProtKB-SubCell"/>
</dbReference>
<dbReference type="InterPro" id="IPR004487">
    <property type="entry name" value="Clp_protease_ATP-bd_su_ClpX"/>
</dbReference>
<keyword evidence="5" id="KW-0547">Nucleotide-binding</keyword>
<feature type="region of interest" description="Disordered" evidence="16">
    <location>
        <begin position="190"/>
        <end position="392"/>
    </location>
</feature>